<evidence type="ECO:0000313" key="7">
    <source>
        <dbReference type="EMBL" id="CDZ99782.1"/>
    </source>
</evidence>
<dbReference type="RefSeq" id="WP_035808403.1">
    <property type="nucleotide sequence ID" value="NZ_CCSE01000001.1"/>
</dbReference>
<dbReference type="InterPro" id="IPR036249">
    <property type="entry name" value="Thioredoxin-like_sf"/>
</dbReference>
<evidence type="ECO:0000256" key="1">
    <source>
        <dbReference type="ARBA" id="ARBA00010996"/>
    </source>
</evidence>
<gene>
    <name evidence="7" type="primary">ypmQ_1</name>
    <name evidence="7" type="ORF">BN1048_00652</name>
</gene>
<evidence type="ECO:0000256" key="3">
    <source>
        <dbReference type="PIRSR" id="PIRSR603782-1"/>
    </source>
</evidence>
<dbReference type="GO" id="GO:0046872">
    <property type="term" value="F:metal ion binding"/>
    <property type="evidence" value="ECO:0007669"/>
    <property type="project" value="UniProtKB-KW"/>
</dbReference>
<evidence type="ECO:0000256" key="5">
    <source>
        <dbReference type="SAM" id="SignalP"/>
    </source>
</evidence>
<feature type="chain" id="PRO_5001741794" description="Thioredoxin domain-containing protein" evidence="5">
    <location>
        <begin position="23"/>
        <end position="205"/>
    </location>
</feature>
<evidence type="ECO:0000256" key="2">
    <source>
        <dbReference type="ARBA" id="ARBA00023008"/>
    </source>
</evidence>
<dbReference type="InterPro" id="IPR003782">
    <property type="entry name" value="SCO1/SenC"/>
</dbReference>
<name>A0A078M3G7_9STAP</name>
<feature type="disulfide bond" description="Redox-active" evidence="4">
    <location>
        <begin position="65"/>
        <end position="69"/>
    </location>
</feature>
<feature type="binding site" evidence="3">
    <location>
        <position position="158"/>
    </location>
    <ligand>
        <name>Cu cation</name>
        <dbReference type="ChEBI" id="CHEBI:23378"/>
    </ligand>
</feature>
<dbReference type="Proteomes" id="UP000044136">
    <property type="component" value="Unassembled WGS sequence"/>
</dbReference>
<sequence length="205" mass="23024">MKKWLIAVLAALMFLTACSAGAVEPMSRYGDEIQDFEVTNQNDETFTREDMEGKVWLLSFIFTNCATVCPPMSQNMTSVAQELEEKGIEDYGIMSFSVDPEVDTPAVLTEYAGWYDIPENTDWQFLTGYDYSFIRGFAEDNFKTIVAPPPKGSNQVTHGTAFYLIDEKGIIIKDYAGVDSGDNKFPQAEVVSDVEKLVEQKNEEE</sequence>
<protein>
    <recommendedName>
        <fullName evidence="6">Thioredoxin domain-containing protein</fullName>
    </recommendedName>
</protein>
<feature type="binding site" evidence="3">
    <location>
        <position position="69"/>
    </location>
    <ligand>
        <name>Cu cation</name>
        <dbReference type="ChEBI" id="CHEBI:23378"/>
    </ligand>
</feature>
<proteinExistence type="inferred from homology"/>
<keyword evidence="5" id="KW-0732">Signal</keyword>
<keyword evidence="8" id="KW-1185">Reference proteome</keyword>
<dbReference type="STRING" id="1461582.BN1048_00652"/>
<dbReference type="EMBL" id="CCSE01000001">
    <property type="protein sequence ID" value="CDZ99782.1"/>
    <property type="molecule type" value="Genomic_DNA"/>
</dbReference>
<dbReference type="eggNOG" id="COG1999">
    <property type="taxonomic scope" value="Bacteria"/>
</dbReference>
<dbReference type="Gene3D" id="3.40.30.10">
    <property type="entry name" value="Glutaredoxin"/>
    <property type="match status" value="1"/>
</dbReference>
<evidence type="ECO:0000259" key="6">
    <source>
        <dbReference type="PROSITE" id="PS51352"/>
    </source>
</evidence>
<dbReference type="PANTHER" id="PTHR12151:SF25">
    <property type="entry name" value="LINALOOL DEHYDRATASE_ISOMERASE DOMAIN-CONTAINING PROTEIN"/>
    <property type="match status" value="1"/>
</dbReference>
<evidence type="ECO:0000313" key="8">
    <source>
        <dbReference type="Proteomes" id="UP000044136"/>
    </source>
</evidence>
<keyword evidence="3" id="KW-0479">Metal-binding</keyword>
<dbReference type="CDD" id="cd02968">
    <property type="entry name" value="SCO"/>
    <property type="match status" value="1"/>
</dbReference>
<feature type="domain" description="Thioredoxin" evidence="6">
    <location>
        <begin position="27"/>
        <end position="199"/>
    </location>
</feature>
<accession>A0A078M3G7</accession>
<dbReference type="PANTHER" id="PTHR12151">
    <property type="entry name" value="ELECTRON TRANSPORT PROTIN SCO1/SENC FAMILY MEMBER"/>
    <property type="match status" value="1"/>
</dbReference>
<dbReference type="Pfam" id="PF02630">
    <property type="entry name" value="SCO1-SenC"/>
    <property type="match status" value="1"/>
</dbReference>
<organism evidence="7 8">
    <name type="scientific">Jeotgalicoccus saudimassiliensis</name>
    <dbReference type="NCBI Taxonomy" id="1461582"/>
    <lineage>
        <taxon>Bacteria</taxon>
        <taxon>Bacillati</taxon>
        <taxon>Bacillota</taxon>
        <taxon>Bacilli</taxon>
        <taxon>Bacillales</taxon>
        <taxon>Staphylococcaceae</taxon>
        <taxon>Jeotgalicoccus</taxon>
    </lineage>
</organism>
<dbReference type="OrthoDB" id="9811998at2"/>
<feature type="binding site" evidence="3">
    <location>
        <position position="65"/>
    </location>
    <ligand>
        <name>Cu cation</name>
        <dbReference type="ChEBI" id="CHEBI:23378"/>
    </ligand>
</feature>
<dbReference type="AlphaFoldDB" id="A0A078M3G7"/>
<evidence type="ECO:0000256" key="4">
    <source>
        <dbReference type="PIRSR" id="PIRSR603782-2"/>
    </source>
</evidence>
<keyword evidence="4" id="KW-1015">Disulfide bond</keyword>
<reference evidence="7 8" key="1">
    <citation type="submission" date="2014-07" db="EMBL/GenBank/DDBJ databases">
        <authorList>
            <person name="Urmite Genomes Urmite Genomes"/>
        </authorList>
    </citation>
    <scope>NUCLEOTIDE SEQUENCE [LARGE SCALE GENOMIC DNA]</scope>
    <source>
        <strain evidence="7 8">13MG44_air</strain>
    </source>
</reference>
<dbReference type="HOGENOM" id="CLU_050131_2_1_9"/>
<comment type="similarity">
    <text evidence="1">Belongs to the SCO1/2 family.</text>
</comment>
<dbReference type="PROSITE" id="PS51257">
    <property type="entry name" value="PROKAR_LIPOPROTEIN"/>
    <property type="match status" value="1"/>
</dbReference>
<dbReference type="InterPro" id="IPR013766">
    <property type="entry name" value="Thioredoxin_domain"/>
</dbReference>
<dbReference type="PROSITE" id="PS51352">
    <property type="entry name" value="THIOREDOXIN_2"/>
    <property type="match status" value="1"/>
</dbReference>
<feature type="signal peptide" evidence="5">
    <location>
        <begin position="1"/>
        <end position="22"/>
    </location>
</feature>
<dbReference type="SUPFAM" id="SSF52833">
    <property type="entry name" value="Thioredoxin-like"/>
    <property type="match status" value="1"/>
</dbReference>
<keyword evidence="2 3" id="KW-0186">Copper</keyword>